<proteinExistence type="predicted"/>
<feature type="compositionally biased region" description="Polar residues" evidence="1">
    <location>
        <begin position="222"/>
        <end position="233"/>
    </location>
</feature>
<evidence type="ECO:0000313" key="2">
    <source>
        <dbReference type="EMBL" id="AQX03506.1"/>
    </source>
</evidence>
<dbReference type="Proteomes" id="UP000190848">
    <property type="component" value="Chromosome"/>
</dbReference>
<sequence>MTKNLLKTSLWGILTLSTLYSCRTEDGAMAQKQIEDKRFAVFVPKSGETINYANGFASLMKKYDQVHLTNISGINDKPSIKSLSASTNKSTSVFQDIGKYVEFNIRSQTVNEENGNKWVVFPKVENDKVTGLIVATLRDKETQVVFTDLDSNDGFYAENLPLFQQALDRYLSKKKSKLNAVASIKNGAIASVDPGADPGTDPPAYETDIEGVTVKGKPKPSDNGTNGLPSGPSTPIACEQIQGCYNPAETGGGASFPSTPIDKWVSQHIDASKLQENKCANEVYQKLKDNSTFFNDLLDKFEGKSILNLKFDIKDIGTIVANVGVENVKDGYVTVTLNPNYLGSTELGRANVFIHEMLHAYMAWQLLNSGWNGEDNAQSYKSIDERNLPSLLKAFREKEYKSGASEHEFMTNYYIPKIVNALKAYDPNLGTDSEYEAIAWNGLQGTDSYSNLKKTNPDREATINSLIRDNIKKVPCGN</sequence>
<feature type="region of interest" description="Disordered" evidence="1">
    <location>
        <begin position="212"/>
        <end position="233"/>
    </location>
</feature>
<dbReference type="EMBL" id="CP016374">
    <property type="protein sequence ID" value="AQX03506.1"/>
    <property type="molecule type" value="Genomic_DNA"/>
</dbReference>
<reference evidence="2 3" key="1">
    <citation type="submission" date="2016-07" db="EMBL/GenBank/DDBJ databases">
        <title>Revisiting the taxonomy of the Elizabethkingia Genus using Whole-Genome Sequencing, Optical Mapping, and MALDI-TOF, along with proposal of three novel Elizabethkingia species: Elizabethkingia bruuniana sp. nov., Elizabethkingia ursingii sp. nov., and Elizabethkingia occulta sp. nov.</title>
        <authorList>
            <person name="Nicholson A.C."/>
        </authorList>
    </citation>
    <scope>NUCLEOTIDE SEQUENCE [LARGE SCALE GENOMIC DNA]</scope>
    <source>
        <strain evidence="2 3">F3201</strain>
    </source>
</reference>
<dbReference type="AlphaFoldDB" id="A0AAU8UZJ7"/>
<protein>
    <submittedName>
        <fullName evidence="2">Uncharacterized protein</fullName>
    </submittedName>
</protein>
<dbReference type="PROSITE" id="PS51257">
    <property type="entry name" value="PROKAR_LIPOPROTEIN"/>
    <property type="match status" value="1"/>
</dbReference>
<evidence type="ECO:0000256" key="1">
    <source>
        <dbReference type="SAM" id="MobiDB-lite"/>
    </source>
</evidence>
<evidence type="ECO:0000313" key="3">
    <source>
        <dbReference type="Proteomes" id="UP000190848"/>
    </source>
</evidence>
<organism evidence="2 3">
    <name type="scientific">Elizabethkingia anophelis</name>
    <dbReference type="NCBI Taxonomy" id="1117645"/>
    <lineage>
        <taxon>Bacteria</taxon>
        <taxon>Pseudomonadati</taxon>
        <taxon>Bacteroidota</taxon>
        <taxon>Flavobacteriia</taxon>
        <taxon>Flavobacteriales</taxon>
        <taxon>Weeksellaceae</taxon>
        <taxon>Elizabethkingia</taxon>
    </lineage>
</organism>
<gene>
    <name evidence="2" type="ORF">BBD32_05180</name>
</gene>
<accession>A0AAU8UZJ7</accession>
<name>A0AAU8UZJ7_9FLAO</name>